<dbReference type="PANTHER" id="PTHR33434">
    <property type="entry name" value="DEGV DOMAIN-CONTAINING PROTEIN DR_1986-RELATED"/>
    <property type="match status" value="1"/>
</dbReference>
<dbReference type="SUPFAM" id="SSF82549">
    <property type="entry name" value="DAK1/DegV-like"/>
    <property type="match status" value="1"/>
</dbReference>
<evidence type="ECO:0000256" key="1">
    <source>
        <dbReference type="ARBA" id="ARBA00023121"/>
    </source>
</evidence>
<organism evidence="2">
    <name type="scientific">Caldilineaceae bacterium SB0662_bin_9</name>
    <dbReference type="NCBI Taxonomy" id="2605258"/>
    <lineage>
        <taxon>Bacteria</taxon>
        <taxon>Bacillati</taxon>
        <taxon>Chloroflexota</taxon>
        <taxon>Caldilineae</taxon>
        <taxon>Caldilineales</taxon>
        <taxon>Caldilineaceae</taxon>
    </lineage>
</organism>
<dbReference type="InterPro" id="IPR003797">
    <property type="entry name" value="DegV"/>
</dbReference>
<gene>
    <name evidence="2" type="ORF">F4Y08_05395</name>
</gene>
<keyword evidence="1" id="KW-0446">Lipid-binding</keyword>
<proteinExistence type="predicted"/>
<protein>
    <submittedName>
        <fullName evidence="2">DegV family protein</fullName>
    </submittedName>
</protein>
<dbReference type="Gene3D" id="3.40.50.10170">
    <property type="match status" value="1"/>
</dbReference>
<dbReference type="Gene3D" id="3.30.1180.10">
    <property type="match status" value="1"/>
</dbReference>
<comment type="caution">
    <text evidence="2">The sequence shown here is derived from an EMBL/GenBank/DDBJ whole genome shotgun (WGS) entry which is preliminary data.</text>
</comment>
<dbReference type="EMBL" id="VXPY01000035">
    <property type="protein sequence ID" value="MYD89761.1"/>
    <property type="molecule type" value="Genomic_DNA"/>
</dbReference>
<dbReference type="GO" id="GO:0008289">
    <property type="term" value="F:lipid binding"/>
    <property type="evidence" value="ECO:0007669"/>
    <property type="project" value="UniProtKB-KW"/>
</dbReference>
<dbReference type="AlphaFoldDB" id="A0A6B1DRG5"/>
<reference evidence="2" key="1">
    <citation type="submission" date="2019-09" db="EMBL/GenBank/DDBJ databases">
        <title>Characterisation of the sponge microbiome using genome-centric metagenomics.</title>
        <authorList>
            <person name="Engelberts J.P."/>
            <person name="Robbins S.J."/>
            <person name="De Goeij J.M."/>
            <person name="Aranda M."/>
            <person name="Bell S.C."/>
            <person name="Webster N.S."/>
        </authorList>
    </citation>
    <scope>NUCLEOTIDE SEQUENCE</scope>
    <source>
        <strain evidence="2">SB0662_bin_9</strain>
    </source>
</reference>
<name>A0A6B1DRG5_9CHLR</name>
<dbReference type="InterPro" id="IPR050270">
    <property type="entry name" value="DegV_domain_contain"/>
</dbReference>
<dbReference type="Pfam" id="PF02645">
    <property type="entry name" value="DegV"/>
    <property type="match status" value="1"/>
</dbReference>
<dbReference type="InterPro" id="IPR043168">
    <property type="entry name" value="DegV_C"/>
</dbReference>
<dbReference type="PROSITE" id="PS51482">
    <property type="entry name" value="DEGV"/>
    <property type="match status" value="1"/>
</dbReference>
<accession>A0A6B1DRG5</accession>
<dbReference type="PANTHER" id="PTHR33434:SF2">
    <property type="entry name" value="FATTY ACID-BINDING PROTEIN TM_1468"/>
    <property type="match status" value="1"/>
</dbReference>
<sequence length="291" mass="31062">MSLQTSNTRVRMVVDTSSNVPPNLLAQFNILEVPTTVHFGSDDYQLNRDIDLPKFFELLQTRPEHPTTSQPAPALFAEAYRQAVADGAEEILVVVVSSELSGTWNSARLAIGEVPEADIELWDSRFVSISSGLQAIAAAQFLEAGGARKDAIARMGEVRSGLSTYLTVENLDALARSGRVSGLQKNMGNMLNLKPILTVVDGKVIPVAKARGRRKAVSELLKRTAADHGDQPVVVAVSHAKVPDEADELLEKARSLLNVDTAHIVELDPVIVALAGIGTLGLAAYPVGAVA</sequence>
<dbReference type="NCBIfam" id="TIGR00762">
    <property type="entry name" value="DegV"/>
    <property type="match status" value="1"/>
</dbReference>
<evidence type="ECO:0000313" key="2">
    <source>
        <dbReference type="EMBL" id="MYD89761.1"/>
    </source>
</evidence>